<protein>
    <submittedName>
        <fullName evidence="2">Uncharacterized protein</fullName>
    </submittedName>
</protein>
<feature type="compositionally biased region" description="Gly residues" evidence="1">
    <location>
        <begin position="76"/>
        <end position="112"/>
    </location>
</feature>
<reference evidence="2" key="1">
    <citation type="journal article" date="2020" name="G3 (Bethesda)">
        <title>High-Quality Assemblies for Three Invasive Social Wasps from the &lt;i&gt;Vespula&lt;/i&gt; Genus.</title>
        <authorList>
            <person name="Harrop T.W.R."/>
            <person name="Guhlin J."/>
            <person name="McLaughlin G.M."/>
            <person name="Permina E."/>
            <person name="Stockwell P."/>
            <person name="Gilligan J."/>
            <person name="Le Lec M.F."/>
            <person name="Gruber M.A.M."/>
            <person name="Quinn O."/>
            <person name="Lovegrove M."/>
            <person name="Duncan E.J."/>
            <person name="Remnant E.J."/>
            <person name="Van Eeckhoven J."/>
            <person name="Graham B."/>
            <person name="Knapp R.A."/>
            <person name="Langford K.W."/>
            <person name="Kronenberg Z."/>
            <person name="Press M.O."/>
            <person name="Eacker S.M."/>
            <person name="Wilson-Rankin E.E."/>
            <person name="Purcell J."/>
            <person name="Lester P.J."/>
            <person name="Dearden P.K."/>
        </authorList>
    </citation>
    <scope>NUCLEOTIDE SEQUENCE</scope>
    <source>
        <strain evidence="2">Volc-1</strain>
    </source>
</reference>
<evidence type="ECO:0000313" key="2">
    <source>
        <dbReference type="EMBL" id="KAF7399879.1"/>
    </source>
</evidence>
<dbReference type="Proteomes" id="UP000600918">
    <property type="component" value="Unassembled WGS sequence"/>
</dbReference>
<keyword evidence="3" id="KW-1185">Reference proteome</keyword>
<proteinExistence type="predicted"/>
<dbReference type="EMBL" id="JACSDY010000018">
    <property type="protein sequence ID" value="KAF7399879.1"/>
    <property type="molecule type" value="Genomic_DNA"/>
</dbReference>
<evidence type="ECO:0000256" key="1">
    <source>
        <dbReference type="SAM" id="MobiDB-lite"/>
    </source>
</evidence>
<comment type="caution">
    <text evidence="2">The sequence shown here is derived from an EMBL/GenBank/DDBJ whole genome shotgun (WGS) entry which is preliminary data.</text>
</comment>
<evidence type="ECO:0000313" key="3">
    <source>
        <dbReference type="Proteomes" id="UP000600918"/>
    </source>
</evidence>
<name>A0A834K3S7_VESPE</name>
<sequence length="121" mass="11925">MSQRENQNDLGGVRSCRKIHLFEEILVETVEAIEERSRSKTLKSCLEALENPAIEVAGLLPFLPTTSTLFLSGKQQGDGKGGSSSSGDAAGGGGDGSGGGGGGGDGGGGGGCHDPPLPAGG</sequence>
<organism evidence="2 3">
    <name type="scientific">Vespula pensylvanica</name>
    <name type="common">Western yellow jacket</name>
    <name type="synonym">Wasp</name>
    <dbReference type="NCBI Taxonomy" id="30213"/>
    <lineage>
        <taxon>Eukaryota</taxon>
        <taxon>Metazoa</taxon>
        <taxon>Ecdysozoa</taxon>
        <taxon>Arthropoda</taxon>
        <taxon>Hexapoda</taxon>
        <taxon>Insecta</taxon>
        <taxon>Pterygota</taxon>
        <taxon>Neoptera</taxon>
        <taxon>Endopterygota</taxon>
        <taxon>Hymenoptera</taxon>
        <taxon>Apocrita</taxon>
        <taxon>Aculeata</taxon>
        <taxon>Vespoidea</taxon>
        <taxon>Vespidae</taxon>
        <taxon>Vespinae</taxon>
        <taxon>Vespula</taxon>
    </lineage>
</organism>
<dbReference type="AlphaFoldDB" id="A0A834K3S7"/>
<accession>A0A834K3S7</accession>
<feature type="region of interest" description="Disordered" evidence="1">
    <location>
        <begin position="69"/>
        <end position="121"/>
    </location>
</feature>
<gene>
    <name evidence="2" type="ORF">H0235_015616</name>
</gene>